<evidence type="ECO:0000313" key="2">
    <source>
        <dbReference type="Proteomes" id="UP000789901"/>
    </source>
</evidence>
<gene>
    <name evidence="1" type="ORF">GMARGA_LOCUS40887</name>
</gene>
<dbReference type="Proteomes" id="UP000789901">
    <property type="component" value="Unassembled WGS sequence"/>
</dbReference>
<feature type="non-terminal residue" evidence="1">
    <location>
        <position position="51"/>
    </location>
</feature>
<name>A0ABN7XB44_GIGMA</name>
<comment type="caution">
    <text evidence="1">The sequence shown here is derived from an EMBL/GenBank/DDBJ whole genome shotgun (WGS) entry which is preliminary data.</text>
</comment>
<protein>
    <submittedName>
        <fullName evidence="1">8232_t:CDS:1</fullName>
    </submittedName>
</protein>
<dbReference type="EMBL" id="CAJVQB010107601">
    <property type="protein sequence ID" value="CAG8851734.1"/>
    <property type="molecule type" value="Genomic_DNA"/>
</dbReference>
<evidence type="ECO:0000313" key="1">
    <source>
        <dbReference type="EMBL" id="CAG8851734.1"/>
    </source>
</evidence>
<sequence length="51" mass="5915">QLKHTKLEVEEKMLKLLYELRGVYLALLVILAEENECDKKKTSTHKTLCGL</sequence>
<proteinExistence type="predicted"/>
<keyword evidence="2" id="KW-1185">Reference proteome</keyword>
<feature type="non-terminal residue" evidence="1">
    <location>
        <position position="1"/>
    </location>
</feature>
<organism evidence="1 2">
    <name type="scientific">Gigaspora margarita</name>
    <dbReference type="NCBI Taxonomy" id="4874"/>
    <lineage>
        <taxon>Eukaryota</taxon>
        <taxon>Fungi</taxon>
        <taxon>Fungi incertae sedis</taxon>
        <taxon>Mucoromycota</taxon>
        <taxon>Glomeromycotina</taxon>
        <taxon>Glomeromycetes</taxon>
        <taxon>Diversisporales</taxon>
        <taxon>Gigasporaceae</taxon>
        <taxon>Gigaspora</taxon>
    </lineage>
</organism>
<accession>A0ABN7XB44</accession>
<reference evidence="1 2" key="1">
    <citation type="submission" date="2021-06" db="EMBL/GenBank/DDBJ databases">
        <authorList>
            <person name="Kallberg Y."/>
            <person name="Tangrot J."/>
            <person name="Rosling A."/>
        </authorList>
    </citation>
    <scope>NUCLEOTIDE SEQUENCE [LARGE SCALE GENOMIC DNA]</scope>
    <source>
        <strain evidence="1 2">120-4 pot B 10/14</strain>
    </source>
</reference>